<dbReference type="EMBL" id="FOFA01000004">
    <property type="protein sequence ID" value="SEQ62907.1"/>
    <property type="molecule type" value="Genomic_DNA"/>
</dbReference>
<dbReference type="OrthoDB" id="5243015at2"/>
<sequence>MPGQTSSSVDIDAGPEQVMAVIADLEAYPAWVDSMRSATVLTRTDGRPDQVEMVLAHPLFSDTYVLAYDWQPDSVSWHLVRGKLLTAMNGSYALTPRGAGTTVTYTLAVDTSLPMIGMLRRKAEKTIVDGALRGLKRRVEA</sequence>
<evidence type="ECO:0000313" key="2">
    <source>
        <dbReference type="Proteomes" id="UP000198504"/>
    </source>
</evidence>
<keyword evidence="2" id="KW-1185">Reference proteome</keyword>
<dbReference type="PANTHER" id="PTHR39683:SF4">
    <property type="entry name" value="COENZYME Q-BINDING PROTEIN COQ10 START DOMAIN-CONTAINING PROTEIN"/>
    <property type="match status" value="1"/>
</dbReference>
<accession>A0A1H9HKS0</accession>
<reference evidence="2" key="1">
    <citation type="submission" date="2016-10" db="EMBL/GenBank/DDBJ databases">
        <authorList>
            <person name="Varghese N."/>
            <person name="Submissions S."/>
        </authorList>
    </citation>
    <scope>NUCLEOTIDE SEQUENCE [LARGE SCALE GENOMIC DNA]</scope>
    <source>
        <strain evidence="2">CGMCC 4.6856</strain>
    </source>
</reference>
<dbReference type="CDD" id="cd07819">
    <property type="entry name" value="SRPBCC_2"/>
    <property type="match status" value="1"/>
</dbReference>
<dbReference type="InterPro" id="IPR023393">
    <property type="entry name" value="START-like_dom_sf"/>
</dbReference>
<dbReference type="STRING" id="1036181.SAMN05421756_104296"/>
<dbReference type="Proteomes" id="UP000198504">
    <property type="component" value="Unassembled WGS sequence"/>
</dbReference>
<proteinExistence type="predicted"/>
<dbReference type="PANTHER" id="PTHR39683">
    <property type="entry name" value="CONSERVED PROTEIN TB16.3"/>
    <property type="match status" value="1"/>
</dbReference>
<evidence type="ECO:0000313" key="1">
    <source>
        <dbReference type="EMBL" id="SEQ62907.1"/>
    </source>
</evidence>
<dbReference type="AlphaFoldDB" id="A0A1H9HKS0"/>
<protein>
    <submittedName>
        <fullName evidence="1">Polyketide cyclase / dehydrase and lipid transport</fullName>
    </submittedName>
</protein>
<name>A0A1H9HKS0_9ACTN</name>
<dbReference type="SUPFAM" id="SSF55961">
    <property type="entry name" value="Bet v1-like"/>
    <property type="match status" value="1"/>
</dbReference>
<dbReference type="Pfam" id="PF10604">
    <property type="entry name" value="Polyketide_cyc2"/>
    <property type="match status" value="1"/>
</dbReference>
<dbReference type="InterPro" id="IPR019587">
    <property type="entry name" value="Polyketide_cyclase/dehydratase"/>
</dbReference>
<gene>
    <name evidence="1" type="ORF">SAMN05421756_104296</name>
</gene>
<dbReference type="Gene3D" id="3.30.530.20">
    <property type="match status" value="1"/>
</dbReference>
<dbReference type="RefSeq" id="WP_091180479.1">
    <property type="nucleotide sequence ID" value="NZ_FOFA01000004.1"/>
</dbReference>
<organism evidence="1 2">
    <name type="scientific">Microlunatus flavus</name>
    <dbReference type="NCBI Taxonomy" id="1036181"/>
    <lineage>
        <taxon>Bacteria</taxon>
        <taxon>Bacillati</taxon>
        <taxon>Actinomycetota</taxon>
        <taxon>Actinomycetes</taxon>
        <taxon>Propionibacteriales</taxon>
        <taxon>Propionibacteriaceae</taxon>
        <taxon>Microlunatus</taxon>
    </lineage>
</organism>